<keyword evidence="3" id="KW-1185">Reference proteome</keyword>
<evidence type="ECO:0008006" key="4">
    <source>
        <dbReference type="Google" id="ProtNLM"/>
    </source>
</evidence>
<dbReference type="RefSeq" id="WP_092106303.1">
    <property type="nucleotide sequence ID" value="NZ_FOCN01000001.1"/>
</dbReference>
<evidence type="ECO:0000313" key="2">
    <source>
        <dbReference type="EMBL" id="TFB88511.1"/>
    </source>
</evidence>
<name>A0A1H8AGN2_9MICO</name>
<feature type="compositionally biased region" description="Basic residues" evidence="1">
    <location>
        <begin position="1"/>
        <end position="19"/>
    </location>
</feature>
<evidence type="ECO:0000313" key="3">
    <source>
        <dbReference type="Proteomes" id="UP000297654"/>
    </source>
</evidence>
<reference evidence="2 3" key="1">
    <citation type="submission" date="2019-03" db="EMBL/GenBank/DDBJ databases">
        <title>Genomics of glacier-inhabiting Cryobacterium strains.</title>
        <authorList>
            <person name="Liu Q."/>
            <person name="Xin Y.-H."/>
        </authorList>
    </citation>
    <scope>NUCLEOTIDE SEQUENCE [LARGE SCALE GENOMIC DNA]</scope>
    <source>
        <strain evidence="2 3">Hh15</strain>
    </source>
</reference>
<dbReference type="OrthoDB" id="5124573at2"/>
<dbReference type="STRING" id="1424661.SAMN05216281_101173"/>
<proteinExistence type="predicted"/>
<dbReference type="Proteomes" id="UP000297654">
    <property type="component" value="Unassembled WGS sequence"/>
</dbReference>
<gene>
    <name evidence="2" type="ORF">E3O10_11965</name>
</gene>
<dbReference type="EMBL" id="SOFF01000031">
    <property type="protein sequence ID" value="TFB88511.1"/>
    <property type="molecule type" value="Genomic_DNA"/>
</dbReference>
<organism evidence="2 3">
    <name type="scientific">Cryobacterium luteum</name>
    <dbReference type="NCBI Taxonomy" id="1424661"/>
    <lineage>
        <taxon>Bacteria</taxon>
        <taxon>Bacillati</taxon>
        <taxon>Actinomycetota</taxon>
        <taxon>Actinomycetes</taxon>
        <taxon>Micrococcales</taxon>
        <taxon>Microbacteriaceae</taxon>
        <taxon>Cryobacterium</taxon>
    </lineage>
</organism>
<comment type="caution">
    <text evidence="2">The sequence shown here is derived from an EMBL/GenBank/DDBJ whole genome shotgun (WGS) entry which is preliminary data.</text>
</comment>
<accession>A0A1H8AGN2</accession>
<protein>
    <recommendedName>
        <fullName evidence="4">SipW-cognate class signal peptide</fullName>
    </recommendedName>
</protein>
<dbReference type="AlphaFoldDB" id="A0A1H8AGN2"/>
<feature type="region of interest" description="Disordered" evidence="1">
    <location>
        <begin position="1"/>
        <end position="21"/>
    </location>
</feature>
<evidence type="ECO:0000256" key="1">
    <source>
        <dbReference type="SAM" id="MobiDB-lite"/>
    </source>
</evidence>
<sequence>MKTARGRHSASRAERRPHRAGPTLRLRARALVLAAASTLLAVVLATTAAGGTYALLNSSAATPSATVSSGTATMMVSALTLPAAPLYPGLVIAAAVTVTNTGDVPLTVTRSSLIAPTAASTLSNSLTIGLAVVANTAGCTSAVAPSSKGTFANAPSTAVGLTLAKAQSGTVCVLVALPVDAPSLSQSSSAANFAVVLTGVQA</sequence>